<evidence type="ECO:0000313" key="2">
    <source>
        <dbReference type="Proteomes" id="UP000321083"/>
    </source>
</evidence>
<dbReference type="Proteomes" id="UP000321083">
    <property type="component" value="Unassembled WGS sequence"/>
</dbReference>
<evidence type="ECO:0008006" key="3">
    <source>
        <dbReference type="Google" id="ProtNLM"/>
    </source>
</evidence>
<organism evidence="1 2">
    <name type="scientific">Planctomyces bekefii</name>
    <dbReference type="NCBI Taxonomy" id="1653850"/>
    <lineage>
        <taxon>Bacteria</taxon>
        <taxon>Pseudomonadati</taxon>
        <taxon>Planctomycetota</taxon>
        <taxon>Planctomycetia</taxon>
        <taxon>Planctomycetales</taxon>
        <taxon>Planctomycetaceae</taxon>
        <taxon>Planctomyces</taxon>
    </lineage>
</organism>
<dbReference type="EMBL" id="SRHE01000014">
    <property type="protein sequence ID" value="TWW12411.1"/>
    <property type="molecule type" value="Genomic_DNA"/>
</dbReference>
<gene>
    <name evidence="1" type="ORF">E3A20_01620</name>
</gene>
<reference evidence="1 2" key="2">
    <citation type="submission" date="2019-08" db="EMBL/GenBank/DDBJ databases">
        <authorList>
            <person name="Henke P."/>
        </authorList>
    </citation>
    <scope>NUCLEOTIDE SEQUENCE [LARGE SCALE GENOMIC DNA]</scope>
    <source>
        <strain evidence="1">Phe10_nw2017</strain>
    </source>
</reference>
<proteinExistence type="predicted"/>
<sequence length="217" mass="24364">MHEDQVKTIAEALRKAGETVDISRHFGFVTSWKIVGPFDNREEKGFAVAYAPETEIVQERPNVEAEYDGMNGKVRWQTVETTDDFGVVDIAKQIENFKGSVMYAVAEWSSPAQQTLQVRLGTPNAWKLWVNGALVFEREEYHRSTQLDQYSVPVQLKPGVNVLAFKICQNEQTQDWAQKYQFQLRVCDSTGVGVLPGPVVVRNGVSRKTALNKGGAE</sequence>
<protein>
    <recommendedName>
        <fullName evidence="3">Beta-galactosidase</fullName>
    </recommendedName>
</protein>
<accession>A0A5C6MCA1</accession>
<evidence type="ECO:0000313" key="1">
    <source>
        <dbReference type="EMBL" id="TWW12411.1"/>
    </source>
</evidence>
<comment type="caution">
    <text evidence="1">The sequence shown here is derived from an EMBL/GenBank/DDBJ whole genome shotgun (WGS) entry which is preliminary data.</text>
</comment>
<dbReference type="Gene3D" id="2.60.120.260">
    <property type="entry name" value="Galactose-binding domain-like"/>
    <property type="match status" value="1"/>
</dbReference>
<dbReference type="AlphaFoldDB" id="A0A5C6MCA1"/>
<reference evidence="1 2" key="1">
    <citation type="submission" date="2019-08" db="EMBL/GenBank/DDBJ databases">
        <title>100 year-old enigma solved: identification of Planctomyces bekefii, the type genus and species of the phylum Planctomycetes.</title>
        <authorList>
            <person name="Svetlana D.N."/>
            <person name="Overmann J."/>
        </authorList>
    </citation>
    <scope>NUCLEOTIDE SEQUENCE [LARGE SCALE GENOMIC DNA]</scope>
    <source>
        <strain evidence="1">Phe10_nw2017</strain>
    </source>
</reference>
<name>A0A5C6MCA1_9PLAN</name>
<keyword evidence="2" id="KW-1185">Reference proteome</keyword>